<dbReference type="Pfam" id="PF08206">
    <property type="entry name" value="OB_RNB"/>
    <property type="match status" value="1"/>
</dbReference>
<reference evidence="11" key="1">
    <citation type="submission" date="2018-06" db="EMBL/GenBank/DDBJ databases">
        <authorList>
            <person name="Zhirakovskaya E."/>
        </authorList>
    </citation>
    <scope>NUCLEOTIDE SEQUENCE</scope>
</reference>
<feature type="domain" description="S1 motif" evidence="10">
    <location>
        <begin position="640"/>
        <end position="721"/>
    </location>
</feature>
<dbReference type="CDD" id="cd04471">
    <property type="entry name" value="S1_RNase_R"/>
    <property type="match status" value="1"/>
</dbReference>
<dbReference type="GO" id="GO:0006402">
    <property type="term" value="P:mRNA catabolic process"/>
    <property type="evidence" value="ECO:0007669"/>
    <property type="project" value="TreeGrafter"/>
</dbReference>
<dbReference type="GO" id="GO:0005829">
    <property type="term" value="C:cytosol"/>
    <property type="evidence" value="ECO:0007669"/>
    <property type="project" value="TreeGrafter"/>
</dbReference>
<accession>A0A3B0ZKF4</accession>
<dbReference type="GO" id="GO:0003723">
    <property type="term" value="F:RNA binding"/>
    <property type="evidence" value="ECO:0007669"/>
    <property type="project" value="UniProtKB-KW"/>
</dbReference>
<evidence type="ECO:0000256" key="4">
    <source>
        <dbReference type="ARBA" id="ARBA00022490"/>
    </source>
</evidence>
<dbReference type="PROSITE" id="PS50126">
    <property type="entry name" value="S1"/>
    <property type="match status" value="1"/>
</dbReference>
<dbReference type="NCBIfam" id="TIGR02063">
    <property type="entry name" value="RNase_R"/>
    <property type="match status" value="1"/>
</dbReference>
<dbReference type="InterPro" id="IPR011129">
    <property type="entry name" value="CSD"/>
</dbReference>
<dbReference type="InterPro" id="IPR012340">
    <property type="entry name" value="NA-bd_OB-fold"/>
</dbReference>
<proteinExistence type="inferred from homology"/>
<evidence type="ECO:0000256" key="9">
    <source>
        <dbReference type="SAM" id="MobiDB-lite"/>
    </source>
</evidence>
<feature type="compositionally biased region" description="Basic residues" evidence="9">
    <location>
        <begin position="777"/>
        <end position="849"/>
    </location>
</feature>
<evidence type="ECO:0000256" key="1">
    <source>
        <dbReference type="ARBA" id="ARBA00001849"/>
    </source>
</evidence>
<dbReference type="NCBIfam" id="NF008648">
    <property type="entry name" value="PRK11642.1"/>
    <property type="match status" value="1"/>
</dbReference>
<keyword evidence="7" id="KW-0269">Exonuclease</keyword>
<dbReference type="InterPro" id="IPR001900">
    <property type="entry name" value="RNase_II/R"/>
</dbReference>
<keyword evidence="4" id="KW-0963">Cytoplasm</keyword>
<feature type="region of interest" description="Disordered" evidence="9">
    <location>
        <begin position="772"/>
        <end position="849"/>
    </location>
</feature>
<organism evidence="11">
    <name type="scientific">hydrothermal vent metagenome</name>
    <dbReference type="NCBI Taxonomy" id="652676"/>
    <lineage>
        <taxon>unclassified sequences</taxon>
        <taxon>metagenomes</taxon>
        <taxon>ecological metagenomes</taxon>
    </lineage>
</organism>
<gene>
    <name evidence="11" type="ORF">MNBD_GAMMA23-1083</name>
</gene>
<dbReference type="InterPro" id="IPR050180">
    <property type="entry name" value="RNR_Ribonuclease"/>
</dbReference>
<dbReference type="SMART" id="SM00357">
    <property type="entry name" value="CSP"/>
    <property type="match status" value="1"/>
</dbReference>
<name>A0A3B0ZKF4_9ZZZZ</name>
<dbReference type="InterPro" id="IPR003029">
    <property type="entry name" value="S1_domain"/>
</dbReference>
<evidence type="ECO:0000256" key="7">
    <source>
        <dbReference type="ARBA" id="ARBA00022839"/>
    </source>
</evidence>
<evidence type="ECO:0000256" key="3">
    <source>
        <dbReference type="ARBA" id="ARBA00012163"/>
    </source>
</evidence>
<evidence type="ECO:0000313" key="11">
    <source>
        <dbReference type="EMBL" id="VAW93955.1"/>
    </source>
</evidence>
<keyword evidence="8" id="KW-0694">RNA-binding</keyword>
<dbReference type="EMBL" id="UOFT01000035">
    <property type="protein sequence ID" value="VAW93955.1"/>
    <property type="molecule type" value="Genomic_DNA"/>
</dbReference>
<dbReference type="Pfam" id="PF17876">
    <property type="entry name" value="CSD2"/>
    <property type="match status" value="1"/>
</dbReference>
<evidence type="ECO:0000256" key="2">
    <source>
        <dbReference type="ARBA" id="ARBA00004496"/>
    </source>
</evidence>
<dbReference type="SUPFAM" id="SSF50249">
    <property type="entry name" value="Nucleic acid-binding proteins"/>
    <property type="match status" value="4"/>
</dbReference>
<dbReference type="Pfam" id="PF00575">
    <property type="entry name" value="S1"/>
    <property type="match status" value="1"/>
</dbReference>
<dbReference type="InterPro" id="IPR004476">
    <property type="entry name" value="RNase_II/RNase_R"/>
</dbReference>
<feature type="region of interest" description="Disordered" evidence="9">
    <location>
        <begin position="727"/>
        <end position="760"/>
    </location>
</feature>
<comment type="catalytic activity">
    <reaction evidence="1">
        <text>Exonucleolytic cleavage in the 3'- to 5'-direction to yield nucleoside 5'-phosphates.</text>
        <dbReference type="EC" id="3.1.13.1"/>
    </reaction>
</comment>
<dbReference type="InterPro" id="IPR022966">
    <property type="entry name" value="RNase_II/R_CS"/>
</dbReference>
<dbReference type="SMART" id="SM00316">
    <property type="entry name" value="S1"/>
    <property type="match status" value="1"/>
</dbReference>
<sequence>MSKKKSIDPHAEREARKYAQPIASRELIMEYLESMGAPLNRDQIAAHFGLVDDDNYFALKKRLRAMERDGQIIYTRKGGYGLAHKMDLVCGRVQGHPDGFGFLIPDDNSDDLFLAPRDMREVFHGDRVMARVAGEDRRGRRMGRIVEVLERAHELMVGRFFVEHGVAFVVADNKRITQDIMVAAEDFNGATHGQIVSLEIIQQPTKRHQALGRVKEVMGEHMAPGLEIDIAIRSHDLPNHWNKKVIAETDNLPVEVFPTEIEGRIDIRDLPLVTIDGEDARDFDDAVYCEPNANGWRLIVAIADVSNYVKPDAPLDLEAQNRATSVYFPERVIPMLPEALSNGLCSLNPQVNRLCMVCDMQISKQGTLKDYKFYQAVMYSHARLTYTQVGAMLEQQDKTLRAEYKAVLPHLENLYGMYKAMRAQRSKRGAIDFETTEVRIVFGSERKIDKIIPVYRNDAHKIIEECMITANVATARFLLKNNMPALYRIHEGPTIEKLEDLRKFLSEFGLQVPGGEKPTAKDYAHLVNQIKERPDFNLIQTVLLRSLRQAVYSPDNIGHFGLAYDAYAHFTSPIRRYPDLLVHRAIKHVLSKQSVANYKYDHKDMVHFGDICSQNERRADEATRDVNDWLKCEFMLDKVGNEYPGKITTVTGFGLFVELNDIFVEGLVHVTSLDNDYYHFDPVKHRLIGENSNKIYGLGNDITIRVARVDLDERKIDFDLVLSDADRKGAGKPKSKSNRRKDKNSGRKKPHRVSGAKRFADKKEIDIASTELDNKLTHNRKTSKKKTAQKKSAAKVNKKKIIKKKVSKKKNSKKKVTKKKTAKKKITKKKTSKKKVANKKTVSKKKARK</sequence>
<evidence type="ECO:0000259" key="10">
    <source>
        <dbReference type="PROSITE" id="PS50126"/>
    </source>
</evidence>
<dbReference type="HAMAP" id="MF_01895">
    <property type="entry name" value="RNase_R"/>
    <property type="match status" value="1"/>
</dbReference>
<keyword evidence="5" id="KW-0540">Nuclease</keyword>
<dbReference type="PANTHER" id="PTHR23355:SF9">
    <property type="entry name" value="DIS3-LIKE EXONUCLEASE 2"/>
    <property type="match status" value="1"/>
</dbReference>
<dbReference type="Gene3D" id="2.40.50.140">
    <property type="entry name" value="Nucleic acid-binding proteins"/>
    <property type="match status" value="2"/>
</dbReference>
<dbReference type="InterPro" id="IPR013223">
    <property type="entry name" value="RNase_B_OB_dom"/>
</dbReference>
<protein>
    <recommendedName>
        <fullName evidence="3">exoribonuclease II</fullName>
        <ecNumber evidence="3">3.1.13.1</ecNumber>
    </recommendedName>
</protein>
<dbReference type="InterPro" id="IPR040476">
    <property type="entry name" value="CSD2"/>
</dbReference>
<feature type="compositionally biased region" description="Basic residues" evidence="9">
    <location>
        <begin position="730"/>
        <end position="755"/>
    </location>
</feature>
<dbReference type="FunFam" id="2.40.50.140:FF:000213">
    <property type="entry name" value="Ribonuclease R"/>
    <property type="match status" value="1"/>
</dbReference>
<evidence type="ECO:0000256" key="8">
    <source>
        <dbReference type="ARBA" id="ARBA00022884"/>
    </source>
</evidence>
<keyword evidence="6" id="KW-0378">Hydrolase</keyword>
<dbReference type="PROSITE" id="PS01175">
    <property type="entry name" value="RIBONUCLEASE_II"/>
    <property type="match status" value="1"/>
</dbReference>
<dbReference type="GO" id="GO:0008859">
    <property type="term" value="F:exoribonuclease II activity"/>
    <property type="evidence" value="ECO:0007669"/>
    <property type="project" value="UniProtKB-EC"/>
</dbReference>
<dbReference type="NCBIfam" id="TIGR00358">
    <property type="entry name" value="3_prime_RNase"/>
    <property type="match status" value="1"/>
</dbReference>
<dbReference type="EC" id="3.1.13.1" evidence="3"/>
<dbReference type="InterPro" id="IPR011805">
    <property type="entry name" value="RNase_R"/>
</dbReference>
<comment type="subcellular location">
    <subcellularLocation>
        <location evidence="2">Cytoplasm</location>
    </subcellularLocation>
</comment>
<dbReference type="SMART" id="SM00955">
    <property type="entry name" value="RNB"/>
    <property type="match status" value="1"/>
</dbReference>
<evidence type="ECO:0000256" key="6">
    <source>
        <dbReference type="ARBA" id="ARBA00022801"/>
    </source>
</evidence>
<dbReference type="PANTHER" id="PTHR23355">
    <property type="entry name" value="RIBONUCLEASE"/>
    <property type="match status" value="1"/>
</dbReference>
<evidence type="ECO:0000256" key="5">
    <source>
        <dbReference type="ARBA" id="ARBA00022722"/>
    </source>
</evidence>
<dbReference type="Pfam" id="PF00773">
    <property type="entry name" value="RNB"/>
    <property type="match status" value="1"/>
</dbReference>
<dbReference type="AlphaFoldDB" id="A0A3B0ZKF4"/>